<sequence>MSITGFPVFVPLQVKDVEAGSPSQQAVGDTKVVSGMEKSADNQQNQLYSEESIAGEKLDNGSVRTKRGFKSLGFPRIFPSRRPTISPVISGTQGHYRPTSPLGPRGSVSPTNSPGITNFRALVHRTLNPGASIIGPVKPVVAKPKTFGDMAYNLIAADRLVKAGVFKTDTPLKTVVRDAFIGASVNGLVSTPLSIGTYAGSVWTGETIKGNFTPNTPLLPPAHLPAPSQQANGVATTATNTGEQNAEMIKLRMDNTETKFLYLANTTQLLVEGGEAKALGKSPTWPTETNERLSNIEKLYDAEEKNMQAIATENDFVFKPYKGDAASEPKTVAARLDALDKRHEAANNFIARMIAIRDVEAKGKEDTA</sequence>
<evidence type="ECO:0000313" key="3">
    <source>
        <dbReference type="Proteomes" id="UP000663249"/>
    </source>
</evidence>
<dbReference type="RefSeq" id="WP_205479643.1">
    <property type="nucleotide sequence ID" value="NZ_CP070506.1"/>
</dbReference>
<reference evidence="2 3" key="1">
    <citation type="submission" date="2021-02" db="EMBL/GenBank/DDBJ databases">
        <title>Genomic and phenotypic characterization of Pseudomonas hygromyciniae, a novel bacterial species discovered from a commercially purchased antibiotic vial.</title>
        <authorList>
            <person name="Turner T.L."/>
            <person name="Mitra S.D."/>
            <person name="Kochan T.J."/>
            <person name="Pincus N.B."/>
            <person name="Lebrun-Corbin M."/>
            <person name="Cheung B."/>
            <person name="Gatesy S.W."/>
            <person name="Afzal T."/>
            <person name="Ozer E.A."/>
            <person name="Hauser A.R."/>
        </authorList>
    </citation>
    <scope>NUCLEOTIDE SEQUENCE [LARGE SCALE GENOMIC DNA]</scope>
    <source>
        <strain evidence="2 3">SDM007</strain>
    </source>
</reference>
<name>A0ABX7JVS3_9PSED</name>
<gene>
    <name evidence="2" type="ORF">JTY93_23355</name>
</gene>
<evidence type="ECO:0000313" key="2">
    <source>
        <dbReference type="EMBL" id="QSB39133.1"/>
    </source>
</evidence>
<accession>A0ABX7JVS3</accession>
<dbReference type="EMBL" id="CP070506">
    <property type="protein sequence ID" value="QSB39133.1"/>
    <property type="molecule type" value="Genomic_DNA"/>
</dbReference>
<evidence type="ECO:0000256" key="1">
    <source>
        <dbReference type="SAM" id="MobiDB-lite"/>
    </source>
</evidence>
<protein>
    <submittedName>
        <fullName evidence="2">Uncharacterized protein</fullName>
    </submittedName>
</protein>
<keyword evidence="3" id="KW-1185">Reference proteome</keyword>
<organism evidence="2 3">
    <name type="scientific">Pseudomonas hygromyciniae</name>
    <dbReference type="NCBI Taxonomy" id="2812000"/>
    <lineage>
        <taxon>Bacteria</taxon>
        <taxon>Pseudomonadati</taxon>
        <taxon>Pseudomonadota</taxon>
        <taxon>Gammaproteobacteria</taxon>
        <taxon>Pseudomonadales</taxon>
        <taxon>Pseudomonadaceae</taxon>
        <taxon>Pseudomonas</taxon>
    </lineage>
</organism>
<proteinExistence type="predicted"/>
<dbReference type="Proteomes" id="UP000663249">
    <property type="component" value="Chromosome"/>
</dbReference>
<feature type="region of interest" description="Disordered" evidence="1">
    <location>
        <begin position="84"/>
        <end position="110"/>
    </location>
</feature>